<feature type="non-terminal residue" evidence="2">
    <location>
        <position position="1"/>
    </location>
</feature>
<dbReference type="Proteomes" id="UP000649617">
    <property type="component" value="Unassembled WGS sequence"/>
</dbReference>
<evidence type="ECO:0000313" key="3">
    <source>
        <dbReference type="Proteomes" id="UP000649617"/>
    </source>
</evidence>
<feature type="transmembrane region" description="Helical" evidence="1">
    <location>
        <begin position="38"/>
        <end position="64"/>
    </location>
</feature>
<sequence length="131" mass="14039">MDLLLRKPPKKGTNAFGWWPLWQEVVPLEDGRADKALVIANVGAGIMIGIRQGLSAMMTASLIFTTSDVPELNRMFAFGISMMWLSSAISAAWYGVFGRLQAGLIGINDVIGILWGTMGGQVGVALADEPT</sequence>
<organism evidence="2 3">
    <name type="scientific">Symbiodinium pilosum</name>
    <name type="common">Dinoflagellate</name>
    <dbReference type="NCBI Taxonomy" id="2952"/>
    <lineage>
        <taxon>Eukaryota</taxon>
        <taxon>Sar</taxon>
        <taxon>Alveolata</taxon>
        <taxon>Dinophyceae</taxon>
        <taxon>Suessiales</taxon>
        <taxon>Symbiodiniaceae</taxon>
        <taxon>Symbiodinium</taxon>
    </lineage>
</organism>
<proteinExistence type="predicted"/>
<evidence type="ECO:0000256" key="1">
    <source>
        <dbReference type="SAM" id="Phobius"/>
    </source>
</evidence>
<keyword evidence="1" id="KW-1133">Transmembrane helix</keyword>
<comment type="caution">
    <text evidence="2">The sequence shown here is derived from an EMBL/GenBank/DDBJ whole genome shotgun (WGS) entry which is preliminary data.</text>
</comment>
<reference evidence="2" key="1">
    <citation type="submission" date="2021-02" db="EMBL/GenBank/DDBJ databases">
        <authorList>
            <person name="Dougan E. K."/>
            <person name="Rhodes N."/>
            <person name="Thang M."/>
            <person name="Chan C."/>
        </authorList>
    </citation>
    <scope>NUCLEOTIDE SEQUENCE</scope>
</reference>
<dbReference type="EMBL" id="CAJNIZ010007169">
    <property type="protein sequence ID" value="CAE7255747.1"/>
    <property type="molecule type" value="Genomic_DNA"/>
</dbReference>
<keyword evidence="1" id="KW-0812">Transmembrane</keyword>
<keyword evidence="3" id="KW-1185">Reference proteome</keyword>
<evidence type="ECO:0000313" key="2">
    <source>
        <dbReference type="EMBL" id="CAE7255747.1"/>
    </source>
</evidence>
<keyword evidence="1" id="KW-0472">Membrane</keyword>
<dbReference type="OrthoDB" id="419963at2759"/>
<feature type="transmembrane region" description="Helical" evidence="1">
    <location>
        <begin position="76"/>
        <end position="97"/>
    </location>
</feature>
<name>A0A812MC82_SYMPI</name>
<accession>A0A812MC82</accession>
<protein>
    <submittedName>
        <fullName evidence="2">YGR125W protein</fullName>
    </submittedName>
</protein>
<dbReference type="AlphaFoldDB" id="A0A812MC82"/>
<gene>
    <name evidence="2" type="primary">YGR125W</name>
    <name evidence="2" type="ORF">SPIL2461_LOCUS5151</name>
</gene>